<dbReference type="EMBL" id="CAUH01002010">
    <property type="protein sequence ID" value="CCU76015.1"/>
    <property type="molecule type" value="Genomic_DNA"/>
</dbReference>
<sequence length="501" mass="56272">MTNTLDDDILKREKKHALTSLSKKILVIGAGPVGSLAAIYAAQRGHDVEVYELRDDLRDSSVIPLNFTKSINLALSERGINALNNSGRTEMVTKILKDSVPMKARMIHGQGKNGLLYEESQDYDIHGRAIYAIDRSDLNSALIEELSSFPNVRLMFNHKLIGADFKSRKIDFEIISKSSTDPKKKLTGVDFDLLIGADGAHSAVRHHMMKHLCMDYSQSYIDVLWCEFKIEAKGPSCASSSDSFKISPNHLHIWPGKDRMFIAIPSSNGEFTCTLFMPSSIYKSIDESSEALVKFFQESFPGVTPQLISPESLIESFIKNPHLPLISLTCSPHHFSDNAVILGDATHAMVPFFGQGMNAGLEDVRILFQTLDKYSSLTGTNTKSQALEEYSSIRVEDSKAISQLAKDNYEEMRASVKSRMYKIRKRLDETINLWFPNSGWATKYSRVSFGNERYSDVIKISVRQGVIIERILRVFGVGFLTSIGFGMWRFRGVLKDVISRR</sequence>
<name>N1J711_BLUG1</name>
<dbReference type="PRINTS" id="PR00420">
    <property type="entry name" value="RNGMNOXGNASE"/>
</dbReference>
<keyword evidence="2 11" id="KW-0285">Flavoprotein</keyword>
<keyword evidence="4 11" id="KW-1000">Mitochondrion outer membrane</keyword>
<dbReference type="InParanoid" id="N1J711"/>
<evidence type="ECO:0000313" key="14">
    <source>
        <dbReference type="EMBL" id="CCU76015.1"/>
    </source>
</evidence>
<dbReference type="EC" id="1.14.13.9" evidence="11"/>
<evidence type="ECO:0000256" key="1">
    <source>
        <dbReference type="ARBA" id="ARBA00001974"/>
    </source>
</evidence>
<comment type="pathway">
    <text evidence="11">Cofactor biosynthesis; NAD(+) biosynthesis; quinolinate from L-kynurenine: step 1/3.</text>
</comment>
<dbReference type="GO" id="GO:0070189">
    <property type="term" value="P:kynurenine metabolic process"/>
    <property type="evidence" value="ECO:0007669"/>
    <property type="project" value="TreeGrafter"/>
</dbReference>
<dbReference type="GO" id="GO:0071949">
    <property type="term" value="F:FAD binding"/>
    <property type="evidence" value="ECO:0007669"/>
    <property type="project" value="InterPro"/>
</dbReference>
<dbReference type="UniPathway" id="UPA00253">
    <property type="reaction ID" value="UER00328"/>
</dbReference>
<dbReference type="GO" id="GO:0004502">
    <property type="term" value="F:kynurenine 3-monooxygenase activity"/>
    <property type="evidence" value="ECO:0007669"/>
    <property type="project" value="UniProtKB-UniRule"/>
</dbReference>
<evidence type="ECO:0000256" key="12">
    <source>
        <dbReference type="SAM" id="Phobius"/>
    </source>
</evidence>
<dbReference type="STRING" id="546991.N1J711"/>
<proteinExistence type="inferred from homology"/>
<keyword evidence="12" id="KW-1133">Transmembrane helix</keyword>
<keyword evidence="15" id="KW-1185">Reference proteome</keyword>
<dbReference type="GO" id="GO:0006569">
    <property type="term" value="P:L-tryptophan catabolic process"/>
    <property type="evidence" value="ECO:0007669"/>
    <property type="project" value="UniProtKB-UniRule"/>
</dbReference>
<dbReference type="SUPFAM" id="SSF51905">
    <property type="entry name" value="FAD/NAD(P)-binding domain"/>
    <property type="match status" value="1"/>
</dbReference>
<dbReference type="Proteomes" id="UP000015441">
    <property type="component" value="Unassembled WGS sequence"/>
</dbReference>
<dbReference type="HOGENOM" id="CLU_023210_2_1_1"/>
<feature type="transmembrane region" description="Helical" evidence="12">
    <location>
        <begin position="471"/>
        <end position="490"/>
    </location>
</feature>
<keyword evidence="12" id="KW-0812">Transmembrane</keyword>
<keyword evidence="5 11" id="KW-0274">FAD</keyword>
<dbReference type="InterPro" id="IPR036188">
    <property type="entry name" value="FAD/NAD-bd_sf"/>
</dbReference>
<evidence type="ECO:0000259" key="13">
    <source>
        <dbReference type="Pfam" id="PF01494"/>
    </source>
</evidence>
<evidence type="ECO:0000256" key="8">
    <source>
        <dbReference type="ARBA" id="ARBA00023033"/>
    </source>
</evidence>
<protein>
    <recommendedName>
        <fullName evidence="11">Kynurenine 3-monooxygenase</fullName>
        <ecNumber evidence="11">1.14.13.9</ecNumber>
    </recommendedName>
    <alternativeName>
        <fullName evidence="11">Biosynthesis of nicotinic acid protein 4</fullName>
    </alternativeName>
    <alternativeName>
        <fullName evidence="11">Kynurenine 3-hydroxylase</fullName>
    </alternativeName>
</protein>
<dbReference type="Gene3D" id="3.50.50.60">
    <property type="entry name" value="FAD/NAD(P)-binding domain"/>
    <property type="match status" value="1"/>
</dbReference>
<dbReference type="HAMAP" id="MF_01971">
    <property type="entry name" value="Kynurenine_monooxygenase"/>
    <property type="match status" value="1"/>
</dbReference>
<comment type="cofactor">
    <cofactor evidence="1 11">
        <name>FAD</name>
        <dbReference type="ChEBI" id="CHEBI:57692"/>
    </cofactor>
</comment>
<gene>
    <name evidence="11" type="primary">BNA4</name>
    <name evidence="14" type="ORF">BGHDH14_bgh05889</name>
</gene>
<comment type="subcellular location">
    <subcellularLocation>
        <location evidence="11">Mitochondrion outer membrane</location>
    </subcellularLocation>
</comment>
<keyword evidence="7 11" id="KW-0560">Oxidoreductase</keyword>
<dbReference type="GO" id="GO:0043420">
    <property type="term" value="P:anthranilate metabolic process"/>
    <property type="evidence" value="ECO:0007669"/>
    <property type="project" value="UniProtKB-UniRule"/>
</dbReference>
<evidence type="ECO:0000313" key="15">
    <source>
        <dbReference type="Proteomes" id="UP000015441"/>
    </source>
</evidence>
<dbReference type="FunFam" id="3.50.50.60:FF:000129">
    <property type="entry name" value="Kynurenine 3-monooxygenase"/>
    <property type="match status" value="1"/>
</dbReference>
<reference evidence="14 15" key="1">
    <citation type="journal article" date="2010" name="Science">
        <title>Genome expansion and gene loss in powdery mildew fungi reveal tradeoffs in extreme parasitism.</title>
        <authorList>
            <person name="Spanu P.D."/>
            <person name="Abbott J.C."/>
            <person name="Amselem J."/>
            <person name="Burgis T.A."/>
            <person name="Soanes D.M."/>
            <person name="Stueber K."/>
            <person name="Ver Loren van Themaat E."/>
            <person name="Brown J.K.M."/>
            <person name="Butcher S.A."/>
            <person name="Gurr S.J."/>
            <person name="Lebrun M.-H."/>
            <person name="Ridout C.J."/>
            <person name="Schulze-Lefert P."/>
            <person name="Talbot N.J."/>
            <person name="Ahmadinejad N."/>
            <person name="Ametz C."/>
            <person name="Barton G.R."/>
            <person name="Benjdia M."/>
            <person name="Bidzinski P."/>
            <person name="Bindschedler L.V."/>
            <person name="Both M."/>
            <person name="Brewer M.T."/>
            <person name="Cadle-Davidson L."/>
            <person name="Cadle-Davidson M.M."/>
            <person name="Collemare J."/>
            <person name="Cramer R."/>
            <person name="Frenkel O."/>
            <person name="Godfrey D."/>
            <person name="Harriman J."/>
            <person name="Hoede C."/>
            <person name="King B.C."/>
            <person name="Klages S."/>
            <person name="Kleemann J."/>
            <person name="Knoll D."/>
            <person name="Koti P.S."/>
            <person name="Kreplak J."/>
            <person name="Lopez-Ruiz F.J."/>
            <person name="Lu X."/>
            <person name="Maekawa T."/>
            <person name="Mahanil S."/>
            <person name="Micali C."/>
            <person name="Milgroom M.G."/>
            <person name="Montana G."/>
            <person name="Noir S."/>
            <person name="O'Connell R.J."/>
            <person name="Oberhaensli S."/>
            <person name="Parlange F."/>
            <person name="Pedersen C."/>
            <person name="Quesneville H."/>
            <person name="Reinhardt R."/>
            <person name="Rott M."/>
            <person name="Sacristan S."/>
            <person name="Schmidt S.M."/>
            <person name="Schoen M."/>
            <person name="Skamnioti P."/>
            <person name="Sommer H."/>
            <person name="Stephens A."/>
            <person name="Takahara H."/>
            <person name="Thordal-Christensen H."/>
            <person name="Vigouroux M."/>
            <person name="Wessling R."/>
            <person name="Wicker T."/>
            <person name="Panstruga R."/>
        </authorList>
    </citation>
    <scope>NUCLEOTIDE SEQUENCE [LARGE SCALE GENOMIC DNA]</scope>
    <source>
        <strain evidence="14">DH14</strain>
    </source>
</reference>
<dbReference type="GO" id="GO:0019805">
    <property type="term" value="P:quinolinate biosynthetic process"/>
    <property type="evidence" value="ECO:0007669"/>
    <property type="project" value="UniProtKB-UniRule"/>
</dbReference>
<dbReference type="PANTHER" id="PTHR46028:SF2">
    <property type="entry name" value="KYNURENINE 3-MONOOXYGENASE"/>
    <property type="match status" value="1"/>
</dbReference>
<evidence type="ECO:0000256" key="2">
    <source>
        <dbReference type="ARBA" id="ARBA00022630"/>
    </source>
</evidence>
<keyword evidence="3 11" id="KW-0662">Pyridine nucleotide biosynthesis</keyword>
<evidence type="ECO:0000256" key="10">
    <source>
        <dbReference type="ARBA" id="ARBA00047818"/>
    </source>
</evidence>
<keyword evidence="8 11" id="KW-0503">Monooxygenase</keyword>
<evidence type="ECO:0000256" key="3">
    <source>
        <dbReference type="ARBA" id="ARBA00022642"/>
    </source>
</evidence>
<evidence type="ECO:0000256" key="11">
    <source>
        <dbReference type="HAMAP-Rule" id="MF_03018"/>
    </source>
</evidence>
<dbReference type="AlphaFoldDB" id="N1J711"/>
<dbReference type="eggNOG" id="KOG2614">
    <property type="taxonomic scope" value="Eukaryota"/>
</dbReference>
<dbReference type="Pfam" id="PF01494">
    <property type="entry name" value="FAD_binding_3"/>
    <property type="match status" value="1"/>
</dbReference>
<comment type="caution">
    <text evidence="14">The sequence shown here is derived from an EMBL/GenBank/DDBJ whole genome shotgun (WGS) entry which is preliminary data.</text>
</comment>
<dbReference type="GO" id="GO:0005741">
    <property type="term" value="C:mitochondrial outer membrane"/>
    <property type="evidence" value="ECO:0007669"/>
    <property type="project" value="UniProtKB-SubCell"/>
</dbReference>
<feature type="domain" description="FAD-binding" evidence="13">
    <location>
        <begin position="24"/>
        <end position="401"/>
    </location>
</feature>
<organism evidence="14 15">
    <name type="scientific">Blumeria graminis f. sp. hordei (strain DH14)</name>
    <name type="common">Barley powdery mildew</name>
    <name type="synonym">Oidium monilioides f. sp. hordei</name>
    <dbReference type="NCBI Taxonomy" id="546991"/>
    <lineage>
        <taxon>Eukaryota</taxon>
        <taxon>Fungi</taxon>
        <taxon>Dikarya</taxon>
        <taxon>Ascomycota</taxon>
        <taxon>Pezizomycotina</taxon>
        <taxon>Leotiomycetes</taxon>
        <taxon>Erysiphales</taxon>
        <taxon>Erysiphaceae</taxon>
        <taxon>Blumeria</taxon>
        <taxon>Blumeria hordei</taxon>
    </lineage>
</organism>
<evidence type="ECO:0000256" key="5">
    <source>
        <dbReference type="ARBA" id="ARBA00022827"/>
    </source>
</evidence>
<keyword evidence="9 11" id="KW-0496">Mitochondrion</keyword>
<dbReference type="PANTHER" id="PTHR46028">
    <property type="entry name" value="KYNURENINE 3-MONOOXYGENASE"/>
    <property type="match status" value="1"/>
</dbReference>
<dbReference type="GO" id="GO:0034354">
    <property type="term" value="P:'de novo' NAD+ biosynthetic process from L-tryptophan"/>
    <property type="evidence" value="ECO:0007669"/>
    <property type="project" value="UniProtKB-UniRule"/>
</dbReference>
<keyword evidence="11 12" id="KW-0472">Membrane</keyword>
<dbReference type="OrthoDB" id="10053569at2759"/>
<evidence type="ECO:0000256" key="6">
    <source>
        <dbReference type="ARBA" id="ARBA00022857"/>
    </source>
</evidence>
<evidence type="ECO:0000256" key="9">
    <source>
        <dbReference type="ARBA" id="ARBA00023128"/>
    </source>
</evidence>
<evidence type="ECO:0000256" key="4">
    <source>
        <dbReference type="ARBA" id="ARBA00022787"/>
    </source>
</evidence>
<dbReference type="InterPro" id="IPR002938">
    <property type="entry name" value="FAD-bd"/>
</dbReference>
<evidence type="ECO:0000256" key="7">
    <source>
        <dbReference type="ARBA" id="ARBA00023002"/>
    </source>
</evidence>
<dbReference type="FunCoup" id="N1J711">
    <property type="interactions" value="719"/>
</dbReference>
<dbReference type="InterPro" id="IPR027545">
    <property type="entry name" value="Kynurenine_monooxygenase"/>
</dbReference>
<comment type="catalytic activity">
    <reaction evidence="10 11">
        <text>L-kynurenine + NADPH + O2 + H(+) = 3-hydroxy-L-kynurenine + NADP(+) + H2O</text>
        <dbReference type="Rhea" id="RHEA:20545"/>
        <dbReference type="ChEBI" id="CHEBI:15377"/>
        <dbReference type="ChEBI" id="CHEBI:15378"/>
        <dbReference type="ChEBI" id="CHEBI:15379"/>
        <dbReference type="ChEBI" id="CHEBI:57783"/>
        <dbReference type="ChEBI" id="CHEBI:57959"/>
        <dbReference type="ChEBI" id="CHEBI:58125"/>
        <dbReference type="ChEBI" id="CHEBI:58349"/>
        <dbReference type="EC" id="1.14.13.9"/>
    </reaction>
</comment>
<accession>N1J711</accession>
<keyword evidence="6 11" id="KW-0521">NADP</keyword>
<comment type="similarity">
    <text evidence="11">Belongs to the aromatic-ring hydroxylase family. KMO subfamily.</text>
</comment>
<comment type="function">
    <text evidence="11">Catalyzes the hydroxylation of L-kynurenine (L-Kyn) to form 3-hydroxy-L-kynurenine (L-3OHKyn). Required for synthesis of quinolinic acid.</text>
</comment>